<evidence type="ECO:0000313" key="1">
    <source>
        <dbReference type="EMBL" id="KFD52655.1"/>
    </source>
</evidence>
<reference evidence="1 2" key="1">
    <citation type="journal article" date="2014" name="Nat. Genet.">
        <title>Genome and transcriptome of the porcine whipworm Trichuris suis.</title>
        <authorList>
            <person name="Jex A.R."/>
            <person name="Nejsum P."/>
            <person name="Schwarz E.M."/>
            <person name="Hu L."/>
            <person name="Young N.D."/>
            <person name="Hall R.S."/>
            <person name="Korhonen P.K."/>
            <person name="Liao S."/>
            <person name="Thamsborg S."/>
            <person name="Xia J."/>
            <person name="Xu P."/>
            <person name="Wang S."/>
            <person name="Scheerlinck J.P."/>
            <person name="Hofmann A."/>
            <person name="Sternberg P.W."/>
            <person name="Wang J."/>
            <person name="Gasser R.B."/>
        </authorList>
    </citation>
    <scope>NUCLEOTIDE SEQUENCE [LARGE SCALE GENOMIC DNA]</scope>
    <source>
        <strain evidence="1">DCEP-RM93M</strain>
    </source>
</reference>
<gene>
    <name evidence="1" type="ORF">M513_06502</name>
</gene>
<evidence type="ECO:0008006" key="3">
    <source>
        <dbReference type="Google" id="ProtNLM"/>
    </source>
</evidence>
<dbReference type="SUPFAM" id="SSF56672">
    <property type="entry name" value="DNA/RNA polymerases"/>
    <property type="match status" value="1"/>
</dbReference>
<organism evidence="1 2">
    <name type="scientific">Trichuris suis</name>
    <name type="common">pig whipworm</name>
    <dbReference type="NCBI Taxonomy" id="68888"/>
    <lineage>
        <taxon>Eukaryota</taxon>
        <taxon>Metazoa</taxon>
        <taxon>Ecdysozoa</taxon>
        <taxon>Nematoda</taxon>
        <taxon>Enoplea</taxon>
        <taxon>Dorylaimia</taxon>
        <taxon>Trichinellida</taxon>
        <taxon>Trichuridae</taxon>
        <taxon>Trichuris</taxon>
    </lineage>
</organism>
<protein>
    <recommendedName>
        <fullName evidence="3">Reverse transcriptase domain-containing protein</fullName>
    </recommendedName>
</protein>
<dbReference type="AlphaFoldDB" id="A0A085M609"/>
<evidence type="ECO:0000313" key="2">
    <source>
        <dbReference type="Proteomes" id="UP000030764"/>
    </source>
</evidence>
<sequence>MESAKKDAVIISTPETNVPVQMTKRLSSQSAPELQRLLDEEIIERVNASEWISPIVVVQKKSGGVRLCVDLRELSSNR</sequence>
<name>A0A085M609_9BILA</name>
<dbReference type="EMBL" id="KL363225">
    <property type="protein sequence ID" value="KFD52655.1"/>
    <property type="molecule type" value="Genomic_DNA"/>
</dbReference>
<accession>A0A085M609</accession>
<dbReference type="Gene3D" id="3.10.10.10">
    <property type="entry name" value="HIV Type 1 Reverse Transcriptase, subunit A, domain 1"/>
    <property type="match status" value="1"/>
</dbReference>
<dbReference type="Proteomes" id="UP000030764">
    <property type="component" value="Unassembled WGS sequence"/>
</dbReference>
<proteinExistence type="predicted"/>
<keyword evidence="2" id="KW-1185">Reference proteome</keyword>
<dbReference type="InterPro" id="IPR043502">
    <property type="entry name" value="DNA/RNA_pol_sf"/>
</dbReference>